<organism evidence="9 10">
    <name type="scientific">Serpentinicella alkaliphila</name>
    <dbReference type="NCBI Taxonomy" id="1734049"/>
    <lineage>
        <taxon>Bacteria</taxon>
        <taxon>Bacillati</taxon>
        <taxon>Bacillota</taxon>
        <taxon>Clostridia</taxon>
        <taxon>Peptostreptococcales</taxon>
        <taxon>Natronincolaceae</taxon>
        <taxon>Serpentinicella</taxon>
    </lineage>
</organism>
<dbReference type="RefSeq" id="WP_132847667.1">
    <property type="nucleotide sequence ID" value="NZ_CP058648.1"/>
</dbReference>
<dbReference type="InterPro" id="IPR038770">
    <property type="entry name" value="Na+/solute_symporter_sf"/>
</dbReference>
<dbReference type="InterPro" id="IPR004776">
    <property type="entry name" value="Mem_transp_PIN-like"/>
</dbReference>
<keyword evidence="6 8" id="KW-1133">Transmembrane helix</keyword>
<dbReference type="GO" id="GO:0055085">
    <property type="term" value="P:transmembrane transport"/>
    <property type="evidence" value="ECO:0007669"/>
    <property type="project" value="InterPro"/>
</dbReference>
<keyword evidence="5 8" id="KW-0812">Transmembrane</keyword>
<evidence type="ECO:0000256" key="6">
    <source>
        <dbReference type="ARBA" id="ARBA00022989"/>
    </source>
</evidence>
<comment type="caution">
    <text evidence="9">The sequence shown here is derived from an EMBL/GenBank/DDBJ whole genome shotgun (WGS) entry which is preliminary data.</text>
</comment>
<sequence>MDIEVKTQSRLALYVFNPALNFNSMITTKTDNEVFTKVLMFAILLFVTFTILVYLCNHFLFKFSQDMRSALLLSTTFPNSGNFGLPIILFAFGQIGFDRAVVFTVFQSFIMNSIGVYFASNSKIV</sequence>
<feature type="transmembrane region" description="Helical" evidence="8">
    <location>
        <begin position="72"/>
        <end position="95"/>
    </location>
</feature>
<dbReference type="Pfam" id="PF03547">
    <property type="entry name" value="Mem_trans"/>
    <property type="match status" value="1"/>
</dbReference>
<dbReference type="OrthoDB" id="9798064at2"/>
<keyword evidence="4" id="KW-1003">Cell membrane</keyword>
<feature type="transmembrane region" description="Helical" evidence="8">
    <location>
        <begin position="38"/>
        <end position="60"/>
    </location>
</feature>
<comment type="subcellular location">
    <subcellularLocation>
        <location evidence="1">Cell membrane</location>
        <topology evidence="1">Multi-pass membrane protein</topology>
    </subcellularLocation>
</comment>
<dbReference type="PANTHER" id="PTHR36838:SF1">
    <property type="entry name" value="SLR1864 PROTEIN"/>
    <property type="match status" value="1"/>
</dbReference>
<evidence type="ECO:0000256" key="4">
    <source>
        <dbReference type="ARBA" id="ARBA00022475"/>
    </source>
</evidence>
<evidence type="ECO:0000313" key="10">
    <source>
        <dbReference type="Proteomes" id="UP000295504"/>
    </source>
</evidence>
<name>A0A4R2TUR3_9FIRM</name>
<feature type="transmembrane region" description="Helical" evidence="8">
    <location>
        <begin position="101"/>
        <end position="119"/>
    </location>
</feature>
<dbReference type="EMBL" id="SLYC01000005">
    <property type="protein sequence ID" value="TCQ05195.1"/>
    <property type="molecule type" value="Genomic_DNA"/>
</dbReference>
<dbReference type="Proteomes" id="UP000295504">
    <property type="component" value="Unassembled WGS sequence"/>
</dbReference>
<reference evidence="9 10" key="1">
    <citation type="submission" date="2019-03" db="EMBL/GenBank/DDBJ databases">
        <title>Genomic Encyclopedia of Type Strains, Phase IV (KMG-IV): sequencing the most valuable type-strain genomes for metagenomic binning, comparative biology and taxonomic classification.</title>
        <authorList>
            <person name="Goeker M."/>
        </authorList>
    </citation>
    <scope>NUCLEOTIDE SEQUENCE [LARGE SCALE GENOMIC DNA]</scope>
    <source>
        <strain evidence="9 10">DSM 100013</strain>
    </source>
</reference>
<evidence type="ECO:0000256" key="1">
    <source>
        <dbReference type="ARBA" id="ARBA00004651"/>
    </source>
</evidence>
<dbReference type="AlphaFoldDB" id="A0A4R2TUR3"/>
<keyword evidence="10" id="KW-1185">Reference proteome</keyword>
<evidence type="ECO:0000256" key="8">
    <source>
        <dbReference type="SAM" id="Phobius"/>
    </source>
</evidence>
<keyword evidence="3" id="KW-0813">Transport</keyword>
<dbReference type="PANTHER" id="PTHR36838">
    <property type="entry name" value="AUXIN EFFLUX CARRIER FAMILY PROTEIN"/>
    <property type="match status" value="1"/>
</dbReference>
<dbReference type="GO" id="GO:0005886">
    <property type="term" value="C:plasma membrane"/>
    <property type="evidence" value="ECO:0007669"/>
    <property type="project" value="UniProtKB-SubCell"/>
</dbReference>
<comment type="similarity">
    <text evidence="2">Belongs to the auxin efflux carrier (TC 2.A.69) family.</text>
</comment>
<protein>
    <submittedName>
        <fullName evidence="9">Auxin efflux family transporter</fullName>
    </submittedName>
</protein>
<evidence type="ECO:0000256" key="7">
    <source>
        <dbReference type="ARBA" id="ARBA00023136"/>
    </source>
</evidence>
<proteinExistence type="inferred from homology"/>
<dbReference type="Gene3D" id="1.20.1530.20">
    <property type="match status" value="1"/>
</dbReference>
<evidence type="ECO:0000313" key="9">
    <source>
        <dbReference type="EMBL" id="TCQ05195.1"/>
    </source>
</evidence>
<accession>A0A4R2TUR3</accession>
<keyword evidence="7 8" id="KW-0472">Membrane</keyword>
<gene>
    <name evidence="9" type="ORF">EDD79_100510</name>
</gene>
<evidence type="ECO:0000256" key="3">
    <source>
        <dbReference type="ARBA" id="ARBA00022448"/>
    </source>
</evidence>
<evidence type="ECO:0000256" key="5">
    <source>
        <dbReference type="ARBA" id="ARBA00022692"/>
    </source>
</evidence>
<evidence type="ECO:0000256" key="2">
    <source>
        <dbReference type="ARBA" id="ARBA00010145"/>
    </source>
</evidence>